<organism evidence="1 2">
    <name type="scientific">Panicum hallii var. hallii</name>
    <dbReference type="NCBI Taxonomy" id="1504633"/>
    <lineage>
        <taxon>Eukaryota</taxon>
        <taxon>Viridiplantae</taxon>
        <taxon>Streptophyta</taxon>
        <taxon>Embryophyta</taxon>
        <taxon>Tracheophyta</taxon>
        <taxon>Spermatophyta</taxon>
        <taxon>Magnoliopsida</taxon>
        <taxon>Liliopsida</taxon>
        <taxon>Poales</taxon>
        <taxon>Poaceae</taxon>
        <taxon>PACMAD clade</taxon>
        <taxon>Panicoideae</taxon>
        <taxon>Panicodae</taxon>
        <taxon>Paniceae</taxon>
        <taxon>Panicinae</taxon>
        <taxon>Panicum</taxon>
        <taxon>Panicum sect. Panicum</taxon>
    </lineage>
</organism>
<accession>A0A2T7CMM2</accession>
<dbReference type="Proteomes" id="UP000244336">
    <property type="component" value="Chromosome 8"/>
</dbReference>
<reference evidence="1 2" key="1">
    <citation type="submission" date="2018-04" db="EMBL/GenBank/DDBJ databases">
        <title>WGS assembly of Panicum hallii var. hallii HAL2.</title>
        <authorList>
            <person name="Lovell J."/>
            <person name="Jenkins J."/>
            <person name="Lowry D."/>
            <person name="Mamidi S."/>
            <person name="Sreedasyam A."/>
            <person name="Weng X."/>
            <person name="Barry K."/>
            <person name="Bonette J."/>
            <person name="Campitelli B."/>
            <person name="Daum C."/>
            <person name="Gordon S."/>
            <person name="Gould B."/>
            <person name="Lipzen A."/>
            <person name="MacQueen A."/>
            <person name="Palacio-Mejia J."/>
            <person name="Plott C."/>
            <person name="Shakirov E."/>
            <person name="Shu S."/>
            <person name="Yoshinaga Y."/>
            <person name="Zane M."/>
            <person name="Rokhsar D."/>
            <person name="Grimwood J."/>
            <person name="Schmutz J."/>
            <person name="Juenger T."/>
        </authorList>
    </citation>
    <scope>NUCLEOTIDE SEQUENCE [LARGE SCALE GENOMIC DNA]</scope>
    <source>
        <strain evidence="2">cv. HAL2</strain>
    </source>
</reference>
<dbReference type="AlphaFoldDB" id="A0A2T7CMM2"/>
<evidence type="ECO:0000313" key="1">
    <source>
        <dbReference type="EMBL" id="PUZ44562.1"/>
    </source>
</evidence>
<dbReference type="Gramene" id="PUZ44562">
    <property type="protein sequence ID" value="PUZ44562"/>
    <property type="gene ID" value="GQ55_8G113500"/>
</dbReference>
<keyword evidence="2" id="KW-1185">Reference proteome</keyword>
<protein>
    <submittedName>
        <fullName evidence="1">Uncharacterized protein</fullName>
    </submittedName>
</protein>
<gene>
    <name evidence="1" type="ORF">GQ55_8G113500</name>
</gene>
<name>A0A2T7CMM2_9POAL</name>
<evidence type="ECO:0000313" key="2">
    <source>
        <dbReference type="Proteomes" id="UP000244336"/>
    </source>
</evidence>
<proteinExistence type="predicted"/>
<sequence>MVTCPSWQIKIVLPIMYGRPGPLLGDCSLLHLPSEYASSRLPGSCDILPNYTGGTVGNQSCWLNQLLIFHQFKIPTSSFRAFWSSGGPRI</sequence>
<dbReference type="EMBL" id="CM009756">
    <property type="protein sequence ID" value="PUZ44562.1"/>
    <property type="molecule type" value="Genomic_DNA"/>
</dbReference>